<organism evidence="2 3">
    <name type="scientific">Candidatus Lachnoclostridium pullistercoris</name>
    <dbReference type="NCBI Taxonomy" id="2838632"/>
    <lineage>
        <taxon>Bacteria</taxon>
        <taxon>Bacillati</taxon>
        <taxon>Bacillota</taxon>
        <taxon>Clostridia</taxon>
        <taxon>Lachnospirales</taxon>
        <taxon>Lachnospiraceae</taxon>
    </lineage>
</organism>
<keyword evidence="1" id="KW-0472">Membrane</keyword>
<gene>
    <name evidence="2" type="ORF">IAA04_00795</name>
</gene>
<proteinExistence type="predicted"/>
<reference evidence="2" key="1">
    <citation type="journal article" date="2021" name="PeerJ">
        <title>Extensive microbial diversity within the chicken gut microbiome revealed by metagenomics and culture.</title>
        <authorList>
            <person name="Gilroy R."/>
            <person name="Ravi A."/>
            <person name="Getino M."/>
            <person name="Pursley I."/>
            <person name="Horton D.L."/>
            <person name="Alikhan N.F."/>
            <person name="Baker D."/>
            <person name="Gharbi K."/>
            <person name="Hall N."/>
            <person name="Watson M."/>
            <person name="Adriaenssens E.M."/>
            <person name="Foster-Nyarko E."/>
            <person name="Jarju S."/>
            <person name="Secka A."/>
            <person name="Antonio M."/>
            <person name="Oren A."/>
            <person name="Chaudhuri R.R."/>
            <person name="La Ragione R."/>
            <person name="Hildebrand F."/>
            <person name="Pallen M.J."/>
        </authorList>
    </citation>
    <scope>NUCLEOTIDE SEQUENCE</scope>
    <source>
        <strain evidence="2">CHK183-5548</strain>
    </source>
</reference>
<feature type="transmembrane region" description="Helical" evidence="1">
    <location>
        <begin position="6"/>
        <end position="33"/>
    </location>
</feature>
<evidence type="ECO:0000256" key="1">
    <source>
        <dbReference type="SAM" id="Phobius"/>
    </source>
</evidence>
<sequence>MNMNVMMGVGLFVGLIMWLIGIAVIGAVAYFVIKKAVKAALREWSEERGR</sequence>
<dbReference type="EMBL" id="DWWL01000005">
    <property type="protein sequence ID" value="HJC46575.1"/>
    <property type="molecule type" value="Genomic_DNA"/>
</dbReference>
<dbReference type="Proteomes" id="UP000823883">
    <property type="component" value="Unassembled WGS sequence"/>
</dbReference>
<dbReference type="AlphaFoldDB" id="A0A9D2T688"/>
<evidence type="ECO:0000313" key="2">
    <source>
        <dbReference type="EMBL" id="HJC46575.1"/>
    </source>
</evidence>
<comment type="caution">
    <text evidence="2">The sequence shown here is derived from an EMBL/GenBank/DDBJ whole genome shotgun (WGS) entry which is preliminary data.</text>
</comment>
<reference evidence="2" key="2">
    <citation type="submission" date="2021-04" db="EMBL/GenBank/DDBJ databases">
        <authorList>
            <person name="Gilroy R."/>
        </authorList>
    </citation>
    <scope>NUCLEOTIDE SEQUENCE</scope>
    <source>
        <strain evidence="2">CHK183-5548</strain>
    </source>
</reference>
<name>A0A9D2T688_9FIRM</name>
<protein>
    <submittedName>
        <fullName evidence="2">Uncharacterized protein</fullName>
    </submittedName>
</protein>
<keyword evidence="1" id="KW-1133">Transmembrane helix</keyword>
<accession>A0A9D2T688</accession>
<evidence type="ECO:0000313" key="3">
    <source>
        <dbReference type="Proteomes" id="UP000823883"/>
    </source>
</evidence>
<keyword evidence="1" id="KW-0812">Transmembrane</keyword>